<keyword evidence="4" id="KW-1185">Reference proteome</keyword>
<proteinExistence type="predicted"/>
<evidence type="ECO:0000256" key="2">
    <source>
        <dbReference type="SAM" id="Phobius"/>
    </source>
</evidence>
<name>A0A9Q7AKV5_9BACT</name>
<feature type="region of interest" description="Disordered" evidence="1">
    <location>
        <begin position="199"/>
        <end position="218"/>
    </location>
</feature>
<protein>
    <submittedName>
        <fullName evidence="3">Uncharacterized protein</fullName>
    </submittedName>
</protein>
<accession>A0A9Q7AKV5</accession>
<dbReference type="KEGG" id="aram:KAR29_09780"/>
<organism evidence="3 4">
    <name type="scientific">Aminithiophilus ramosus</name>
    <dbReference type="NCBI Taxonomy" id="3029084"/>
    <lineage>
        <taxon>Bacteria</taxon>
        <taxon>Thermotogati</taxon>
        <taxon>Synergistota</taxon>
        <taxon>Synergistia</taxon>
        <taxon>Synergistales</taxon>
        <taxon>Aminithiophilaceae</taxon>
        <taxon>Aminithiophilus</taxon>
    </lineage>
</organism>
<evidence type="ECO:0000256" key="1">
    <source>
        <dbReference type="SAM" id="MobiDB-lite"/>
    </source>
</evidence>
<keyword evidence="2" id="KW-1133">Transmembrane helix</keyword>
<gene>
    <name evidence="3" type="ORF">KAR29_09780</name>
</gene>
<sequence>MENHPFDEENREADLAAGHAASELCALLGCTPEEMRGALQLAGGEPEKAMTFLQSVLPSALAVKGVFEGRRANDPSGAFCFVFEGPSGKELDAVLWVGFQRFSSNFAVEADWEAVRLALTEITAPLDKSLLRSIQRLLESALDPTSVNRLFRGQESSDSLTERLSETLSNHLRVDVFLRLHVETFNRLRLQQAGLLSTADEERVEREKDQETREKSPATLESIRVRCRPLLDPVRGQPLSQIRKGQRLHVAFEDQAGLAGLIVRMMVRSGRPPVFPVSSVSKSPVGDHLIELDLADGVVGVVKQTEDLRVRIDRGAVERPSLSRNGLLLIYLGAGLLLALALFHWFSR</sequence>
<feature type="transmembrane region" description="Helical" evidence="2">
    <location>
        <begin position="328"/>
        <end position="346"/>
    </location>
</feature>
<reference evidence="4" key="1">
    <citation type="submission" date="2021-04" db="EMBL/GenBank/DDBJ databases">
        <title>A novel Synergistetes isolate from a pyrite-forming mixed culture.</title>
        <authorList>
            <person name="Bunk B."/>
            <person name="Sproer C."/>
            <person name="Spring S."/>
            <person name="Pester M."/>
        </authorList>
    </citation>
    <scope>NUCLEOTIDE SEQUENCE [LARGE SCALE GENOMIC DNA]</scope>
    <source>
        <strain evidence="4">J.5.4.2-T.3.5.2</strain>
    </source>
</reference>
<dbReference type="RefSeq" id="WP_274372811.1">
    <property type="nucleotide sequence ID" value="NZ_CP072943.1"/>
</dbReference>
<dbReference type="EMBL" id="CP072943">
    <property type="protein sequence ID" value="QTX31642.1"/>
    <property type="molecule type" value="Genomic_DNA"/>
</dbReference>
<keyword evidence="2" id="KW-0472">Membrane</keyword>
<dbReference type="Proteomes" id="UP000671879">
    <property type="component" value="Chromosome"/>
</dbReference>
<evidence type="ECO:0000313" key="4">
    <source>
        <dbReference type="Proteomes" id="UP000671879"/>
    </source>
</evidence>
<evidence type="ECO:0000313" key="3">
    <source>
        <dbReference type="EMBL" id="QTX31642.1"/>
    </source>
</evidence>
<keyword evidence="2" id="KW-0812">Transmembrane</keyword>
<feature type="compositionally biased region" description="Basic and acidic residues" evidence="1">
    <location>
        <begin position="200"/>
        <end position="216"/>
    </location>
</feature>
<dbReference type="AlphaFoldDB" id="A0A9Q7AKV5"/>